<evidence type="ECO:0000313" key="2">
    <source>
        <dbReference type="Proteomes" id="UP000011750"/>
    </source>
</evidence>
<dbReference type="EnsemblPlants" id="Bra039255.1">
    <property type="protein sequence ID" value="Bra039255.1-P"/>
    <property type="gene ID" value="Bra039255"/>
</dbReference>
<accession>M4FDT4</accession>
<dbReference type="Gramene" id="Bra039255.1">
    <property type="protein sequence ID" value="Bra039255.1-P"/>
    <property type="gene ID" value="Bra039255"/>
</dbReference>
<dbReference type="STRING" id="51351.M4FDT4"/>
<dbReference type="InParanoid" id="M4FDT4"/>
<keyword evidence="2" id="KW-1185">Reference proteome</keyword>
<proteinExistence type="predicted"/>
<evidence type="ECO:0000313" key="1">
    <source>
        <dbReference type="EnsemblPlants" id="Bra039255.1-P"/>
    </source>
</evidence>
<reference evidence="2" key="1">
    <citation type="journal article" date="2011" name="Nat. Genet.">
        <title>The genome of the mesopolyploid crop species Brassica rapa.</title>
        <authorList>
            <consortium name="Brassica rapa Genome Sequencing Project Consortium"/>
            <person name="Wang X."/>
            <person name="Wang H."/>
            <person name="Wang J."/>
            <person name="Sun R."/>
            <person name="Wu J."/>
            <person name="Liu S."/>
            <person name="Bai Y."/>
            <person name="Mun J.H."/>
            <person name="Bancroft I."/>
            <person name="Cheng F."/>
            <person name="Huang S."/>
            <person name="Li X."/>
            <person name="Hua W."/>
            <person name="Wang J."/>
            <person name="Wang X."/>
            <person name="Freeling M."/>
            <person name="Pires J.C."/>
            <person name="Paterson A.H."/>
            <person name="Chalhoub B."/>
            <person name="Wang B."/>
            <person name="Hayward A."/>
            <person name="Sharpe A.G."/>
            <person name="Park B.S."/>
            <person name="Weisshaar B."/>
            <person name="Liu B."/>
            <person name="Li B."/>
            <person name="Liu B."/>
            <person name="Tong C."/>
            <person name="Song C."/>
            <person name="Duran C."/>
            <person name="Peng C."/>
            <person name="Geng C."/>
            <person name="Koh C."/>
            <person name="Lin C."/>
            <person name="Edwards D."/>
            <person name="Mu D."/>
            <person name="Shen D."/>
            <person name="Soumpourou E."/>
            <person name="Li F."/>
            <person name="Fraser F."/>
            <person name="Conant G."/>
            <person name="Lassalle G."/>
            <person name="King G.J."/>
            <person name="Bonnema G."/>
            <person name="Tang H."/>
            <person name="Wang H."/>
            <person name="Belcram H."/>
            <person name="Zhou H."/>
            <person name="Hirakawa H."/>
            <person name="Abe H."/>
            <person name="Guo H."/>
            <person name="Wang H."/>
            <person name="Jin H."/>
            <person name="Parkin I.A."/>
            <person name="Batley J."/>
            <person name="Kim J.S."/>
            <person name="Just J."/>
            <person name="Li J."/>
            <person name="Xu J."/>
            <person name="Deng J."/>
            <person name="Kim J.A."/>
            <person name="Li J."/>
            <person name="Yu J."/>
            <person name="Meng J."/>
            <person name="Wang J."/>
            <person name="Min J."/>
            <person name="Poulain J."/>
            <person name="Wang J."/>
            <person name="Hatakeyama K."/>
            <person name="Wu K."/>
            <person name="Wang L."/>
            <person name="Fang L."/>
            <person name="Trick M."/>
            <person name="Links M.G."/>
            <person name="Zhao M."/>
            <person name="Jin M."/>
            <person name="Ramchiary N."/>
            <person name="Drou N."/>
            <person name="Berkman P.J."/>
            <person name="Cai Q."/>
            <person name="Huang Q."/>
            <person name="Li R."/>
            <person name="Tabata S."/>
            <person name="Cheng S."/>
            <person name="Zhang S."/>
            <person name="Zhang S."/>
            <person name="Huang S."/>
            <person name="Sato S."/>
            <person name="Sun S."/>
            <person name="Kwon S.J."/>
            <person name="Choi S.R."/>
            <person name="Lee T.H."/>
            <person name="Fan W."/>
            <person name="Zhao X."/>
            <person name="Tan X."/>
            <person name="Xu X."/>
            <person name="Wang Y."/>
            <person name="Qiu Y."/>
            <person name="Yin Y."/>
            <person name="Li Y."/>
            <person name="Du Y."/>
            <person name="Liao Y."/>
            <person name="Lim Y."/>
            <person name="Narusaka Y."/>
            <person name="Wang Y."/>
            <person name="Wang Z."/>
            <person name="Li Z."/>
            <person name="Wang Z."/>
            <person name="Xiong Z."/>
            <person name="Zhang Z."/>
        </authorList>
    </citation>
    <scope>NUCLEOTIDE SEQUENCE [LARGE SCALE GENOMIC DNA]</scope>
    <source>
        <strain evidence="2">cv. Chiifu-401-42</strain>
    </source>
</reference>
<reference evidence="2" key="2">
    <citation type="journal article" date="2018" name="Hortic Res">
        <title>Improved Brassica rapa reference genome by single-molecule sequencing and chromosome conformation capture technologies.</title>
        <authorList>
            <person name="Zhang L."/>
            <person name="Cai X."/>
            <person name="Wu J."/>
            <person name="Liu M."/>
            <person name="Grob S."/>
            <person name="Cheng F."/>
            <person name="Liang J."/>
            <person name="Cai C."/>
            <person name="Liu Z."/>
            <person name="Liu B."/>
            <person name="Wang F."/>
            <person name="Li S."/>
            <person name="Liu F."/>
            <person name="Li X."/>
            <person name="Cheng L."/>
            <person name="Yang W."/>
            <person name="Li M.H."/>
            <person name="Grossniklaus U."/>
            <person name="Zheng H."/>
            <person name="Wang X."/>
        </authorList>
    </citation>
    <scope>NUCLEOTIDE SEQUENCE [LARGE SCALE GENOMIC DNA]</scope>
    <source>
        <strain evidence="2">cv. Chiifu-401-42</strain>
    </source>
</reference>
<protein>
    <submittedName>
        <fullName evidence="1">Uncharacterized protein</fullName>
    </submittedName>
</protein>
<organism evidence="1 2">
    <name type="scientific">Brassica campestris</name>
    <name type="common">Field mustard</name>
    <dbReference type="NCBI Taxonomy" id="3711"/>
    <lineage>
        <taxon>Eukaryota</taxon>
        <taxon>Viridiplantae</taxon>
        <taxon>Streptophyta</taxon>
        <taxon>Embryophyta</taxon>
        <taxon>Tracheophyta</taxon>
        <taxon>Spermatophyta</taxon>
        <taxon>Magnoliopsida</taxon>
        <taxon>eudicotyledons</taxon>
        <taxon>Gunneridae</taxon>
        <taxon>Pentapetalae</taxon>
        <taxon>rosids</taxon>
        <taxon>malvids</taxon>
        <taxon>Brassicales</taxon>
        <taxon>Brassicaceae</taxon>
        <taxon>Brassiceae</taxon>
        <taxon>Brassica</taxon>
    </lineage>
</organism>
<dbReference type="Proteomes" id="UP000011750">
    <property type="component" value="Unassembled WGS sequence"/>
</dbReference>
<reference evidence="1" key="3">
    <citation type="submission" date="2023-03" db="UniProtKB">
        <authorList>
            <consortium name="EnsemblPlants"/>
        </authorList>
    </citation>
    <scope>IDENTIFICATION</scope>
    <source>
        <strain evidence="1">cv. Chiifu-401-42</strain>
    </source>
</reference>
<dbReference type="HOGENOM" id="CLU_1828051_0_0_1"/>
<name>M4FDT4_BRACM</name>
<dbReference type="AlphaFoldDB" id="M4FDT4"/>
<sequence length="141" mass="16118">MFHKCKLGENQGDSSFADSLQKDSYHISTNSHDKKADDDVVELTERQYRRALGYLIRIEEDEEDIDPMYHRAMTNLRNKTIEIQGLKSAVIMMTLGGRSHKTNYSSDNGEELEMLKFHMSTSAKYLLISAILLKKSSRANA</sequence>